<proteinExistence type="predicted"/>
<protein>
    <submittedName>
        <fullName evidence="1">Uncharacterized protein</fullName>
    </submittedName>
</protein>
<evidence type="ECO:0000313" key="1">
    <source>
        <dbReference type="EMBL" id="QWU83514.1"/>
    </source>
</evidence>
<evidence type="ECO:0000313" key="2">
    <source>
        <dbReference type="Proteomes" id="UP000683401"/>
    </source>
</evidence>
<dbReference type="EMBL" id="CP076668">
    <property type="protein sequence ID" value="QWU83514.1"/>
    <property type="molecule type" value="Genomic_DNA"/>
</dbReference>
<sequence length="156" mass="18501">MTTSFEMALDRHEISEFFKGKGIYFARGSDWGDHLYVSNWQEMCSILKKQKPAQSLLTNLFEEYLRYLEESYSDAESLLRNISSYYTLRKKISFLSDDDYDLIESVDKDSKKTIGKMFRFLRKEYDIKNKDLPNYTLDQEIETFIKRGCTTDLEAL</sequence>
<gene>
    <name evidence="1" type="ORF">KQP88_01555</name>
</gene>
<dbReference type="Proteomes" id="UP000683401">
    <property type="component" value="Chromosome"/>
</dbReference>
<reference evidence="2" key="1">
    <citation type="submission" date="2021-06" db="EMBL/GenBank/DDBJ databases">
        <title>Identification of Pseudomonas cichorii causing bacterial leaf black spot of flue-cured tobacco, a new disease in China.</title>
        <authorList>
            <person name="Lu C.-H."/>
        </authorList>
    </citation>
    <scope>NUCLEOTIDE SEQUENCE [LARGE SCALE GENOMIC DNA]</scope>
    <source>
        <strain evidence="2">LJ2</strain>
    </source>
</reference>
<dbReference type="RefSeq" id="WP_216704657.1">
    <property type="nucleotide sequence ID" value="NZ_CP076668.1"/>
</dbReference>
<accession>A0ABX8HSH0</accession>
<name>A0ABX8HSH0_9PSED</name>
<keyword evidence="2" id="KW-1185">Reference proteome</keyword>
<organism evidence="1 2">
    <name type="scientific">Pseudomonas lijiangensis</name>
    <dbReference type="NCBI Taxonomy" id="2995658"/>
    <lineage>
        <taxon>Bacteria</taxon>
        <taxon>Pseudomonadati</taxon>
        <taxon>Pseudomonadota</taxon>
        <taxon>Gammaproteobacteria</taxon>
        <taxon>Pseudomonadales</taxon>
        <taxon>Pseudomonadaceae</taxon>
        <taxon>Pseudomonas</taxon>
    </lineage>
</organism>